<dbReference type="InterPro" id="IPR036691">
    <property type="entry name" value="Endo/exonu/phosph_ase_sf"/>
</dbReference>
<evidence type="ECO:0000313" key="5">
    <source>
        <dbReference type="Proteomes" id="UP000242715"/>
    </source>
</evidence>
<dbReference type="SUPFAM" id="SSF56672">
    <property type="entry name" value="DNA/RNA polymerases"/>
    <property type="match status" value="1"/>
</dbReference>
<dbReference type="PANTHER" id="PTHR33116:SF78">
    <property type="entry name" value="OS12G0587133 PROTEIN"/>
    <property type="match status" value="1"/>
</dbReference>
<protein>
    <recommendedName>
        <fullName evidence="3">Reverse transcriptase domain-containing protein</fullName>
    </recommendedName>
</protein>
<evidence type="ECO:0000313" key="4">
    <source>
        <dbReference type="EMBL" id="GAU21273.1"/>
    </source>
</evidence>
<dbReference type="Pfam" id="PF00078">
    <property type="entry name" value="RVT_1"/>
    <property type="match status" value="1"/>
</dbReference>
<dbReference type="InterPro" id="IPR043502">
    <property type="entry name" value="DNA/RNA_pol_sf"/>
</dbReference>
<accession>A0A2Z6LVM6</accession>
<reference evidence="5" key="1">
    <citation type="journal article" date="2017" name="Front. Plant Sci.">
        <title>Climate Clever Clovers: New Paradigm to Reduce the Environmental Footprint of Ruminants by Breeding Low Methanogenic Forages Utilizing Haplotype Variation.</title>
        <authorList>
            <person name="Kaur P."/>
            <person name="Appels R."/>
            <person name="Bayer P.E."/>
            <person name="Keeble-Gagnere G."/>
            <person name="Wang J."/>
            <person name="Hirakawa H."/>
            <person name="Shirasawa K."/>
            <person name="Vercoe P."/>
            <person name="Stefanova K."/>
            <person name="Durmic Z."/>
            <person name="Nichols P."/>
            <person name="Revell C."/>
            <person name="Isobe S.N."/>
            <person name="Edwards D."/>
            <person name="Erskine W."/>
        </authorList>
    </citation>
    <scope>NUCLEOTIDE SEQUENCE [LARGE SCALE GENOMIC DNA]</scope>
    <source>
        <strain evidence="5">cv. Daliak</strain>
    </source>
</reference>
<dbReference type="OrthoDB" id="1938551at2759"/>
<evidence type="ECO:0000256" key="1">
    <source>
        <dbReference type="SAM" id="MobiDB-lite"/>
    </source>
</evidence>
<sequence>MSGLTLGLISLNLVDLEILECSGSSSEKKQSRFLRADSVSADRDRLDFARVLIATPDLEIINRVENILVDGFLTEIKIVEEWGYALGEDTCLFEEESESEASHTDNDMELNDSDIRRDVDMVVGKLVDELAEEDDPVFQENHVEHITVKQDEPRSAKEGTVEKEVQNDLLQSPPGNSVEVDTSEHSFFQGAGRDVSINGSIRVPEAQGNSFACKPVDGLKNTVGVGRHEGPYTKSFRSKRTNSCPPGANRSVFSGPWSLEWLNDLNQRDAWVIFTASKRSKKGGRSGARQQKEGKQDIKRTKAGGLLRHSIHSLKKVARLPSKDRNEVLQVLTRNMRRRRGRRGNSQMGNLSPQLSSEESTSSASVNNDWKHWVVMQGDDKAAEDDVRGFGKALGVRFNEDSENNFSVLTRTGKGKQESSGQSKRKGASKEKESNVYAPCDARAKQRLWDSLSSRIQSLGRQRVCVCGDFNAVKSLDETRSLRGAQNSSDFLAFNLFIEDNTLVDLPLSGRKLTWYKGDGLSMSRLDRFLLSEDWCLTWPYCKQEARMRGVSDHCPLILSANEEDWGPRPSRMLKCWKLVPGYNLFVRDKWNSFLVNGWGGYVLKEKFKMIKVALKEWHMTHTKNLPSRIDSLKVRQSCLDQKGEEDVLSEAELEELHGVTSDIHTLSRLHASVCWQQSRSLWLKEGDVNSKFFHSVLASRRRGNAISSIVVDGVPLEGVSSVRQAVVSHFAAHFKTSNVVRPRVDDLIFNTLNQVECSNLIKPFTRDEVKAAVWDCDSYKSPGLDGINFGFIKDFWSELQGEVMRFIVEFHRNGKLTKGLNSTFIALIPKVDSPQRLNDFRPISLVGCLYKILAKVLANRLRQVIGSVISESQTAFVKDRQILDGILIANELVDEARRSKKELMLFKVDFEKAYDSVDWGYLDAVMGRMSFPNLWRKWIKECVCTATASVLVNGSPTDEFPLERGLRQGDPLSPFLFLLAAEGLNVLMKTMVERNLFSGYSVGEGASTPISHLQYADDTLLLGNKSWANVRALRAVLLLFESMSGLKVNFNKSMLVGVNIPESWLCEAASALRCRVGKIPFIYLGLPVGGDPRRLGFWEPVLARLKNRLSGWKSRFLSFGGRLVLLMSVLTSLPVYALSFFKAPLGKWCWRMLVDREGLWYRVLVARYGVERGRLRDGGRRGSSWWREIARIRDTGGGTGETQLCSVAEMASLGWGAGGEAWVWRRPLRGWEEEMLGECQSLLLNISLQVHSPDSWLWQPDPDNGYSVGSAYYFLTSQDSVTLHDADGLIWHPQVPLEVSILAWRLFRDRLPTKANLVTRGILSPEAHFCVSGCEVVESAQHLFLSCSTFAPLWSMISSWIGSPLVVSHTIPDHFAQFTLSLGGSRGRRSFMQLIWLVSIWVVWNERNSRCFSGSANSLQHLLDKIKNYSYRWFKATSCTLALNYHSW</sequence>
<dbReference type="PROSITE" id="PS50878">
    <property type="entry name" value="RT_POL"/>
    <property type="match status" value="1"/>
</dbReference>
<evidence type="ECO:0000259" key="3">
    <source>
        <dbReference type="PROSITE" id="PS50878"/>
    </source>
</evidence>
<feature type="chain" id="PRO_5016414270" description="Reverse transcriptase domain-containing protein" evidence="2">
    <location>
        <begin position="17"/>
        <end position="1449"/>
    </location>
</feature>
<dbReference type="PANTHER" id="PTHR33116">
    <property type="entry name" value="REVERSE TRANSCRIPTASE ZINC-BINDING DOMAIN-CONTAINING PROTEIN-RELATED-RELATED"/>
    <property type="match status" value="1"/>
</dbReference>
<dbReference type="Pfam" id="PF03372">
    <property type="entry name" value="Exo_endo_phos"/>
    <property type="match status" value="1"/>
</dbReference>
<feature type="region of interest" description="Disordered" evidence="1">
    <location>
        <begin position="279"/>
        <end position="302"/>
    </location>
</feature>
<name>A0A2Z6LVM6_TRISU</name>
<evidence type="ECO:0000256" key="2">
    <source>
        <dbReference type="SAM" id="SignalP"/>
    </source>
</evidence>
<feature type="region of interest" description="Disordered" evidence="1">
    <location>
        <begin position="334"/>
        <end position="364"/>
    </location>
</feature>
<gene>
    <name evidence="4" type="ORF">TSUD_286830</name>
</gene>
<organism evidence="4 5">
    <name type="scientific">Trifolium subterraneum</name>
    <name type="common">Subterranean clover</name>
    <dbReference type="NCBI Taxonomy" id="3900"/>
    <lineage>
        <taxon>Eukaryota</taxon>
        <taxon>Viridiplantae</taxon>
        <taxon>Streptophyta</taxon>
        <taxon>Embryophyta</taxon>
        <taxon>Tracheophyta</taxon>
        <taxon>Spermatophyta</taxon>
        <taxon>Magnoliopsida</taxon>
        <taxon>eudicotyledons</taxon>
        <taxon>Gunneridae</taxon>
        <taxon>Pentapetalae</taxon>
        <taxon>rosids</taxon>
        <taxon>fabids</taxon>
        <taxon>Fabales</taxon>
        <taxon>Fabaceae</taxon>
        <taxon>Papilionoideae</taxon>
        <taxon>50 kb inversion clade</taxon>
        <taxon>NPAAA clade</taxon>
        <taxon>Hologalegina</taxon>
        <taxon>IRL clade</taxon>
        <taxon>Trifolieae</taxon>
        <taxon>Trifolium</taxon>
    </lineage>
</organism>
<feature type="signal peptide" evidence="2">
    <location>
        <begin position="1"/>
        <end position="16"/>
    </location>
</feature>
<proteinExistence type="predicted"/>
<dbReference type="GO" id="GO:0003824">
    <property type="term" value="F:catalytic activity"/>
    <property type="evidence" value="ECO:0007669"/>
    <property type="project" value="InterPro"/>
</dbReference>
<dbReference type="InterPro" id="IPR005135">
    <property type="entry name" value="Endo/exonuclease/phosphatase"/>
</dbReference>
<dbReference type="InterPro" id="IPR000477">
    <property type="entry name" value="RT_dom"/>
</dbReference>
<dbReference type="Gene3D" id="3.60.10.10">
    <property type="entry name" value="Endonuclease/exonuclease/phosphatase"/>
    <property type="match status" value="1"/>
</dbReference>
<dbReference type="Pfam" id="PF13966">
    <property type="entry name" value="zf-RVT"/>
    <property type="match status" value="1"/>
</dbReference>
<feature type="domain" description="Reverse transcriptase" evidence="3">
    <location>
        <begin position="810"/>
        <end position="1089"/>
    </location>
</feature>
<keyword evidence="5" id="KW-1185">Reference proteome</keyword>
<feature type="compositionally biased region" description="Polar residues" evidence="1">
    <location>
        <begin position="346"/>
        <end position="355"/>
    </location>
</feature>
<dbReference type="Proteomes" id="UP000242715">
    <property type="component" value="Unassembled WGS sequence"/>
</dbReference>
<dbReference type="InterPro" id="IPR026960">
    <property type="entry name" value="RVT-Znf"/>
</dbReference>
<dbReference type="CDD" id="cd01650">
    <property type="entry name" value="RT_nLTR_like"/>
    <property type="match status" value="1"/>
</dbReference>
<feature type="region of interest" description="Disordered" evidence="1">
    <location>
        <begin position="407"/>
        <end position="436"/>
    </location>
</feature>
<feature type="compositionally biased region" description="Basic and acidic residues" evidence="1">
    <location>
        <begin position="290"/>
        <end position="300"/>
    </location>
</feature>
<keyword evidence="2" id="KW-0732">Signal</keyword>
<dbReference type="SUPFAM" id="SSF56219">
    <property type="entry name" value="DNase I-like"/>
    <property type="match status" value="1"/>
</dbReference>
<dbReference type="EMBL" id="DF973226">
    <property type="protein sequence ID" value="GAU21273.1"/>
    <property type="molecule type" value="Genomic_DNA"/>
</dbReference>